<gene>
    <name evidence="1" type="ORF">OFUS_LOCUS20064</name>
</gene>
<dbReference type="Proteomes" id="UP000749559">
    <property type="component" value="Unassembled WGS sequence"/>
</dbReference>
<keyword evidence="2" id="KW-1185">Reference proteome</keyword>
<dbReference type="PANTHER" id="PTHR32026">
    <property type="entry name" value="METHYLTRANSFERASE-LIKE PROTEIN 24"/>
    <property type="match status" value="1"/>
</dbReference>
<evidence type="ECO:0000313" key="2">
    <source>
        <dbReference type="Proteomes" id="UP000749559"/>
    </source>
</evidence>
<dbReference type="InterPro" id="IPR029063">
    <property type="entry name" value="SAM-dependent_MTases_sf"/>
</dbReference>
<protein>
    <submittedName>
        <fullName evidence="1">Uncharacterized protein</fullName>
    </submittedName>
</protein>
<dbReference type="AlphaFoldDB" id="A0A8J1Y0K0"/>
<sequence length="290" mass="33867">MFIRLMKTRITFFCAILAVIQMVLLYMQGPVWTTKVSIESCEDSRSLEGNTTKMTWQEYEMLFKTSILQTTYNCKVIEEIGSAIRKNGEGVHSTCMNNVYKPRVPCIVYAFGVGYIWHFEDEFAERGCQVFAFDPSMKTESHKRSGNLWFYNIGLRSVDSDNFTPHVDSYVNKSQIFTWKVRTLKSIMEMLGHTNITIDVLKMDIEGYEFDVLTTMMDDGTIKHVRQLLGEWHIRGDQRFEFSIKYFVAKRLLSYGFKTFNYNVVGRHGQCKKIYCLQANLGFVNTKFRK</sequence>
<dbReference type="EMBL" id="CAIIXF020000009">
    <property type="protein sequence ID" value="CAH1795533.1"/>
    <property type="molecule type" value="Genomic_DNA"/>
</dbReference>
<dbReference type="InterPro" id="IPR026913">
    <property type="entry name" value="METTL24"/>
</dbReference>
<reference evidence="1" key="1">
    <citation type="submission" date="2022-03" db="EMBL/GenBank/DDBJ databases">
        <authorList>
            <person name="Martin C."/>
        </authorList>
    </citation>
    <scope>NUCLEOTIDE SEQUENCE</scope>
</reference>
<dbReference type="InterPro" id="IPR025714">
    <property type="entry name" value="Methyltranfer_dom"/>
</dbReference>
<dbReference type="SUPFAM" id="SSF53335">
    <property type="entry name" value="S-adenosyl-L-methionine-dependent methyltransferases"/>
    <property type="match status" value="1"/>
</dbReference>
<dbReference type="PANTHER" id="PTHR32026:SF10">
    <property type="entry name" value="METHYLTRANSFERASE-LIKE PROTEIN 24-RELATED"/>
    <property type="match status" value="1"/>
</dbReference>
<proteinExistence type="predicted"/>
<dbReference type="Gene3D" id="3.40.50.150">
    <property type="entry name" value="Vaccinia Virus protein VP39"/>
    <property type="match status" value="1"/>
</dbReference>
<accession>A0A8J1Y0K0</accession>
<dbReference type="OrthoDB" id="6147128at2759"/>
<comment type="caution">
    <text evidence="1">The sequence shown here is derived from an EMBL/GenBank/DDBJ whole genome shotgun (WGS) entry which is preliminary data.</text>
</comment>
<name>A0A8J1Y0K0_OWEFU</name>
<evidence type="ECO:0000313" key="1">
    <source>
        <dbReference type="EMBL" id="CAH1795533.1"/>
    </source>
</evidence>
<dbReference type="Pfam" id="PF13383">
    <property type="entry name" value="Methyltransf_22"/>
    <property type="match status" value="1"/>
</dbReference>
<organism evidence="1 2">
    <name type="scientific">Owenia fusiformis</name>
    <name type="common">Polychaete worm</name>
    <dbReference type="NCBI Taxonomy" id="6347"/>
    <lineage>
        <taxon>Eukaryota</taxon>
        <taxon>Metazoa</taxon>
        <taxon>Spiralia</taxon>
        <taxon>Lophotrochozoa</taxon>
        <taxon>Annelida</taxon>
        <taxon>Polychaeta</taxon>
        <taxon>Sedentaria</taxon>
        <taxon>Canalipalpata</taxon>
        <taxon>Sabellida</taxon>
        <taxon>Oweniida</taxon>
        <taxon>Oweniidae</taxon>
        <taxon>Owenia</taxon>
    </lineage>
</organism>